<feature type="compositionally biased region" description="Low complexity" evidence="1">
    <location>
        <begin position="394"/>
        <end position="403"/>
    </location>
</feature>
<feature type="compositionally biased region" description="Low complexity" evidence="1">
    <location>
        <begin position="1"/>
        <end position="40"/>
    </location>
</feature>
<feature type="compositionally biased region" description="Polar residues" evidence="1">
    <location>
        <begin position="616"/>
        <end position="631"/>
    </location>
</feature>
<feature type="compositionally biased region" description="Pro residues" evidence="1">
    <location>
        <begin position="287"/>
        <end position="314"/>
    </location>
</feature>
<feature type="region of interest" description="Disordered" evidence="1">
    <location>
        <begin position="54"/>
        <end position="92"/>
    </location>
</feature>
<dbReference type="Proteomes" id="UP000490939">
    <property type="component" value="Unassembled WGS sequence"/>
</dbReference>
<reference evidence="2 3" key="1">
    <citation type="submission" date="2019-07" db="EMBL/GenBank/DDBJ databases">
        <title>Venturia inaequalis Genome Resource.</title>
        <authorList>
            <person name="Lichtner F.J."/>
        </authorList>
    </citation>
    <scope>NUCLEOTIDE SEQUENCE [LARGE SCALE GENOMIC DNA]</scope>
    <source>
        <strain evidence="2 3">DMI_063113</strain>
    </source>
</reference>
<feature type="compositionally biased region" description="Low complexity" evidence="1">
    <location>
        <begin position="497"/>
        <end position="507"/>
    </location>
</feature>
<feature type="compositionally biased region" description="Basic residues" evidence="1">
    <location>
        <begin position="513"/>
        <end position="542"/>
    </location>
</feature>
<feature type="compositionally biased region" description="Basic and acidic residues" evidence="1">
    <location>
        <begin position="456"/>
        <end position="471"/>
    </location>
</feature>
<feature type="compositionally biased region" description="Gly residues" evidence="1">
    <location>
        <begin position="766"/>
        <end position="786"/>
    </location>
</feature>
<gene>
    <name evidence="2" type="ORF">EG327_011165</name>
</gene>
<name>A0A8H3ZA02_VENIN</name>
<dbReference type="EMBL" id="WNWR01000085">
    <property type="protein sequence ID" value="KAE9991705.1"/>
    <property type="molecule type" value="Genomic_DNA"/>
</dbReference>
<keyword evidence="3" id="KW-1185">Reference proteome</keyword>
<feature type="compositionally biased region" description="Basic and acidic residues" evidence="1">
    <location>
        <begin position="339"/>
        <end position="350"/>
    </location>
</feature>
<comment type="caution">
    <text evidence="2">The sequence shown here is derived from an EMBL/GenBank/DDBJ whole genome shotgun (WGS) entry which is preliminary data.</text>
</comment>
<organism evidence="2 3">
    <name type="scientific">Venturia inaequalis</name>
    <name type="common">Apple scab fungus</name>
    <dbReference type="NCBI Taxonomy" id="5025"/>
    <lineage>
        <taxon>Eukaryota</taxon>
        <taxon>Fungi</taxon>
        <taxon>Dikarya</taxon>
        <taxon>Ascomycota</taxon>
        <taxon>Pezizomycotina</taxon>
        <taxon>Dothideomycetes</taxon>
        <taxon>Pleosporomycetidae</taxon>
        <taxon>Venturiales</taxon>
        <taxon>Venturiaceae</taxon>
        <taxon>Venturia</taxon>
    </lineage>
</organism>
<proteinExistence type="predicted"/>
<evidence type="ECO:0000256" key="1">
    <source>
        <dbReference type="SAM" id="MobiDB-lite"/>
    </source>
</evidence>
<sequence length="786" mass="89141">MAENRPVPQQVMGGQPGVQPRPANLPTQPSQQKQIQPIQPREFPTTFYGFSLRKAAADPGERPSWDKIKPQPFPVSAKEFNSENRSARSPASPYKVYEHLRTDSQREAIDRLINNFRAHETNLNAVWEIAYIRPNRAVIPGTWGRAEETKDIRLIFKRSALPYGQQPNPEVAQFPYGRIIDTTVEEPFPVPVQKNIQAQPLQTQQAQPVPVQKNIQLQHLQPQQAQPLPIQKNIQLQHPQTQQAQPGQQGGAKNPQQQQQQMNQHHPNQQHPGPMAMPPQMGMNGHPIPPPHMPPPFGGNQLPPPPMQGHPPPGAMQSNRPNPGNAAPVTQIFNLAPPEKQKKQKSEKAKSTRRRSQSPPPRNKLRQSMDALEKFNKWQQLPTESESESESDNSDSGNDSDSSLAAHRGYRHRAKEGIPPPPMGPYASGALTPRSRSPPVIKRKSSLKVIRGKNKRITEREMAERYRRESSGSDGSYDMVDRPVSHRRQYDDTPPTSVSSHSFGSSDRGSHEHTRRSRYSHRERNRSRQRTHHDRAVRHSRSRSYDRVARRDRSRDRDRSPTSADRKSHRLREHRQPEAYRGPTPPPPQKSEPIVVHNHIHTSNNDRFKPLPPPQQQQTAMRTSPSYSSPPLSMATLSPNDFSYTGINPAHHIPTPLYPTPTTTHPSIPQNSLLYPHRNEQRAQAAHDEYIHTQHRRDTLADLQMRQQLQKRKDRLLADQWRRERERGALPLHLLPPRNGGLDSGDGDFSWRRDGGDWRRSFGSRWDGGGGGGGVRFGKDGMGGGW</sequence>
<feature type="compositionally biased region" description="Basic and acidic residues" evidence="1">
    <location>
        <begin position="55"/>
        <end position="69"/>
    </location>
</feature>
<feature type="region of interest" description="Disordered" evidence="1">
    <location>
        <begin position="762"/>
        <end position="786"/>
    </location>
</feature>
<feature type="compositionally biased region" description="Low complexity" evidence="1">
    <location>
        <begin position="237"/>
        <end position="286"/>
    </location>
</feature>
<accession>A0A8H3ZA02</accession>
<feature type="compositionally biased region" description="Basic and acidic residues" evidence="1">
    <location>
        <begin position="479"/>
        <end position="491"/>
    </location>
</feature>
<evidence type="ECO:0000313" key="2">
    <source>
        <dbReference type="EMBL" id="KAE9991705.1"/>
    </source>
</evidence>
<feature type="region of interest" description="Disordered" evidence="1">
    <location>
        <begin position="1"/>
        <end position="41"/>
    </location>
</feature>
<feature type="region of interest" description="Disordered" evidence="1">
    <location>
        <begin position="237"/>
        <end position="631"/>
    </location>
</feature>
<evidence type="ECO:0000313" key="3">
    <source>
        <dbReference type="Proteomes" id="UP000490939"/>
    </source>
</evidence>
<feature type="compositionally biased region" description="Basic residues" evidence="1">
    <location>
        <begin position="441"/>
        <end position="455"/>
    </location>
</feature>
<dbReference type="AlphaFoldDB" id="A0A8H3ZA02"/>
<protein>
    <submittedName>
        <fullName evidence="2">Uncharacterized protein</fullName>
    </submittedName>
</protein>
<feature type="compositionally biased region" description="Basic and acidic residues" evidence="1">
    <location>
        <begin position="543"/>
        <end position="566"/>
    </location>
</feature>